<evidence type="ECO:0000256" key="5">
    <source>
        <dbReference type="ARBA" id="ARBA00022679"/>
    </source>
</evidence>
<sequence length="313" mass="35350">MVLNRRERCLEHACFYEIIKYLKRGDVLVFNDTKVIPARFLGQKPSGAKVEVLLVKPKDSAWEHWEAMVRPGKRLKSGDEVVIDDEASILVLDRVSGGMRLVRIKGKDTPYNIIEKKGKVPLPPYIRGNGRASKHYQTVYARVDGSVAAPTAGFHFTEELLDKLRSCGIELAYVTLHVGPGTFRPVKVDDVRKHEMHCEDYNISSDTAERINKAKKEGRRIIAVGTTVVRCLESSSDEEGFVLFGKGSTDLFIFPGYKFKVVDGMVTNFHLPKSTLLMLVSAFAGYDFVMEAYKVAIERRYRFYSFGDAMLII</sequence>
<evidence type="ECO:0000256" key="1">
    <source>
        <dbReference type="ARBA" id="ARBA00004496"/>
    </source>
</evidence>
<dbReference type="GO" id="GO:0051075">
    <property type="term" value="F:S-adenosylmethionine:tRNA ribosyltransferase-isomerase activity"/>
    <property type="evidence" value="ECO:0007669"/>
    <property type="project" value="UniProtKB-EC"/>
</dbReference>
<comment type="subcellular location">
    <subcellularLocation>
        <location evidence="1 13">Cytoplasm</location>
    </subcellularLocation>
</comment>
<keyword evidence="4 13" id="KW-0963">Cytoplasm</keyword>
<dbReference type="Gene3D" id="2.40.10.240">
    <property type="entry name" value="QueA-like"/>
    <property type="match status" value="1"/>
</dbReference>
<dbReference type="GO" id="GO:0008616">
    <property type="term" value="P:tRNA queuosine(34) biosynthetic process"/>
    <property type="evidence" value="ECO:0007669"/>
    <property type="project" value="UniProtKB-UniRule"/>
</dbReference>
<dbReference type="NCBIfam" id="TIGR00113">
    <property type="entry name" value="queA"/>
    <property type="match status" value="1"/>
</dbReference>
<evidence type="ECO:0000313" key="14">
    <source>
        <dbReference type="EMBL" id="KRT36038.1"/>
    </source>
</evidence>
<evidence type="ECO:0000256" key="12">
    <source>
        <dbReference type="ARBA" id="ARBA00076160"/>
    </source>
</evidence>
<dbReference type="eggNOG" id="COG0809">
    <property type="taxonomic scope" value="Bacteria"/>
</dbReference>
<evidence type="ECO:0000256" key="13">
    <source>
        <dbReference type="HAMAP-Rule" id="MF_00113"/>
    </source>
</evidence>
<dbReference type="AlphaFoldDB" id="A0A0T5XCE7"/>
<dbReference type="HAMAP" id="MF_00113">
    <property type="entry name" value="QueA"/>
    <property type="match status" value="1"/>
</dbReference>
<evidence type="ECO:0000256" key="2">
    <source>
        <dbReference type="ARBA" id="ARBA00004691"/>
    </source>
</evidence>
<comment type="catalytic activity">
    <reaction evidence="8 13">
        <text>7-aminomethyl-7-carbaguanosine(34) in tRNA + S-adenosyl-L-methionine = epoxyqueuosine(34) in tRNA + adenine + L-methionine + 2 H(+)</text>
        <dbReference type="Rhea" id="RHEA:32155"/>
        <dbReference type="Rhea" id="RHEA-COMP:10342"/>
        <dbReference type="Rhea" id="RHEA-COMP:18582"/>
        <dbReference type="ChEBI" id="CHEBI:15378"/>
        <dbReference type="ChEBI" id="CHEBI:16708"/>
        <dbReference type="ChEBI" id="CHEBI:57844"/>
        <dbReference type="ChEBI" id="CHEBI:59789"/>
        <dbReference type="ChEBI" id="CHEBI:82833"/>
        <dbReference type="ChEBI" id="CHEBI:194443"/>
        <dbReference type="EC" id="2.4.99.17"/>
    </reaction>
</comment>
<dbReference type="SUPFAM" id="SSF111337">
    <property type="entry name" value="QueA-like"/>
    <property type="match status" value="1"/>
</dbReference>
<dbReference type="EMBL" id="ACJX03000001">
    <property type="protein sequence ID" value="KRT36038.1"/>
    <property type="molecule type" value="Genomic_DNA"/>
</dbReference>
<protein>
    <recommendedName>
        <fullName evidence="11 13">S-adenosylmethionine:tRNA ribosyltransferase-isomerase</fullName>
        <ecNumber evidence="10 13">2.4.99.17</ecNumber>
    </recommendedName>
    <alternativeName>
        <fullName evidence="12 13">Queuosine biosynthesis protein QueA</fullName>
    </alternativeName>
</protein>
<keyword evidence="14" id="KW-0413">Isomerase</keyword>
<comment type="pathway">
    <text evidence="2 13">tRNA modification; tRNA-queuosine biosynthesis.</text>
</comment>
<dbReference type="Proteomes" id="UP000005273">
    <property type="component" value="Unassembled WGS sequence"/>
</dbReference>
<dbReference type="EC" id="2.4.99.17" evidence="10 13"/>
<accession>A0A0T5XCE7</accession>
<evidence type="ECO:0000256" key="4">
    <source>
        <dbReference type="ARBA" id="ARBA00022490"/>
    </source>
</evidence>
<evidence type="ECO:0000256" key="10">
    <source>
        <dbReference type="ARBA" id="ARBA00066503"/>
    </source>
</evidence>
<dbReference type="PANTHER" id="PTHR30307:SF0">
    <property type="entry name" value="S-ADENOSYLMETHIONINE:TRNA RIBOSYLTRANSFERASE-ISOMERASE"/>
    <property type="match status" value="1"/>
</dbReference>
<comment type="caution">
    <text evidence="14">The sequence shown here is derived from an EMBL/GenBank/DDBJ whole genome shotgun (WGS) entry which is preliminary data.</text>
</comment>
<keyword evidence="15" id="KW-1185">Reference proteome</keyword>
<evidence type="ECO:0000256" key="7">
    <source>
        <dbReference type="ARBA" id="ARBA00022785"/>
    </source>
</evidence>
<dbReference type="FunFam" id="3.40.1780.10:FF:000001">
    <property type="entry name" value="S-adenosylmethionine:tRNA ribosyltransferase-isomerase"/>
    <property type="match status" value="1"/>
</dbReference>
<dbReference type="InterPro" id="IPR036100">
    <property type="entry name" value="QueA_sf"/>
</dbReference>
<dbReference type="InterPro" id="IPR042118">
    <property type="entry name" value="QueA_dom1"/>
</dbReference>
<dbReference type="Gene3D" id="3.40.1780.10">
    <property type="entry name" value="QueA-like"/>
    <property type="match status" value="1"/>
</dbReference>
<dbReference type="PANTHER" id="PTHR30307">
    <property type="entry name" value="S-ADENOSYLMETHIONINE:TRNA RIBOSYLTRANSFERASE-ISOMERASE"/>
    <property type="match status" value="1"/>
</dbReference>
<name>A0A0T5XCE7_9BACT</name>
<organism evidence="14 15">
    <name type="scientific">Acetomicrobium hydrogeniformans ATCC BAA-1850</name>
    <dbReference type="NCBI Taxonomy" id="592015"/>
    <lineage>
        <taxon>Bacteria</taxon>
        <taxon>Thermotogati</taxon>
        <taxon>Synergistota</taxon>
        <taxon>Synergistia</taxon>
        <taxon>Synergistales</taxon>
        <taxon>Acetomicrobiaceae</taxon>
        <taxon>Acetomicrobium</taxon>
    </lineage>
</organism>
<comment type="subunit">
    <text evidence="3 13">Monomer.</text>
</comment>
<dbReference type="InterPro" id="IPR042119">
    <property type="entry name" value="QueA_dom2"/>
</dbReference>
<dbReference type="Pfam" id="PF02547">
    <property type="entry name" value="Queuosine_synth"/>
    <property type="match status" value="1"/>
</dbReference>
<evidence type="ECO:0000256" key="3">
    <source>
        <dbReference type="ARBA" id="ARBA00011245"/>
    </source>
</evidence>
<comment type="function">
    <text evidence="13">Transfers and isomerizes the ribose moiety from AdoMet to the 7-aminomethyl group of 7-deazaguanine (preQ1-tRNA) to give epoxyqueuosine (oQ-tRNA).</text>
</comment>
<dbReference type="NCBIfam" id="NF001140">
    <property type="entry name" value="PRK00147.1"/>
    <property type="match status" value="1"/>
</dbReference>
<gene>
    <name evidence="13" type="primary">queA</name>
    <name evidence="14" type="ORF">HMPREF1705_03305</name>
</gene>
<dbReference type="STRING" id="592015.HMPREF1705_03305"/>
<keyword evidence="6 13" id="KW-0949">S-adenosyl-L-methionine</keyword>
<dbReference type="GO" id="GO:0005737">
    <property type="term" value="C:cytoplasm"/>
    <property type="evidence" value="ECO:0007669"/>
    <property type="project" value="UniProtKB-SubCell"/>
</dbReference>
<reference evidence="15" key="1">
    <citation type="submission" date="2012-09" db="EMBL/GenBank/DDBJ databases">
        <authorList>
            <person name="Weinstock G."/>
            <person name="Sodergren E."/>
            <person name="Clifton S."/>
            <person name="Fulton L."/>
            <person name="Fulton B."/>
            <person name="Courtney L."/>
            <person name="Fronick C."/>
            <person name="Harrison M."/>
            <person name="Strong C."/>
            <person name="Farmer C."/>
            <person name="Delehaunty K."/>
            <person name="Markovic C."/>
            <person name="Hall O."/>
            <person name="Minx P."/>
            <person name="Tomlinson C."/>
            <person name="Mitreva M."/>
            <person name="Nelson J."/>
            <person name="Hou S."/>
            <person name="Wollam A."/>
            <person name="Pepin K.H."/>
            <person name="Johnson M."/>
            <person name="Bhonagiri V."/>
            <person name="Nash W.E."/>
            <person name="Suruliraj S."/>
            <person name="Warren W."/>
            <person name="Chinwalla A."/>
            <person name="Mardis E.R."/>
            <person name="Wilson R.K."/>
        </authorList>
    </citation>
    <scope>NUCLEOTIDE SEQUENCE [LARGE SCALE GENOMIC DNA]</scope>
    <source>
        <strain evidence="15">OS1</strain>
    </source>
</reference>
<dbReference type="UniPathway" id="UPA00392"/>
<keyword evidence="5 13" id="KW-0808">Transferase</keyword>
<evidence type="ECO:0000256" key="6">
    <source>
        <dbReference type="ARBA" id="ARBA00022691"/>
    </source>
</evidence>
<evidence type="ECO:0000256" key="8">
    <source>
        <dbReference type="ARBA" id="ARBA00052751"/>
    </source>
</evidence>
<evidence type="ECO:0000256" key="11">
    <source>
        <dbReference type="ARBA" id="ARBA00069325"/>
    </source>
</evidence>
<proteinExistence type="inferred from homology"/>
<evidence type="ECO:0000313" key="15">
    <source>
        <dbReference type="Proteomes" id="UP000005273"/>
    </source>
</evidence>
<comment type="similarity">
    <text evidence="9 13">Belongs to the QueA family.</text>
</comment>
<evidence type="ECO:0000256" key="9">
    <source>
        <dbReference type="ARBA" id="ARBA00061210"/>
    </source>
</evidence>
<dbReference type="FunFam" id="2.40.10.240:FF:000002">
    <property type="entry name" value="S-adenosylmethionine:tRNA ribosyltransferase-isomerase"/>
    <property type="match status" value="1"/>
</dbReference>
<keyword evidence="7 13" id="KW-0671">Queuosine biosynthesis</keyword>
<dbReference type="InterPro" id="IPR003699">
    <property type="entry name" value="QueA"/>
</dbReference>